<dbReference type="InterPro" id="IPR053182">
    <property type="entry name" value="YobU-like_regulator"/>
</dbReference>
<gene>
    <name evidence="2" type="ORF">H6P87_00736</name>
</gene>
<dbReference type="PANTHER" id="PTHR36444">
    <property type="entry name" value="TRANSCRIPTIONAL REGULATOR PROTEIN YOBU-RELATED"/>
    <property type="match status" value="1"/>
</dbReference>
<dbReference type="Pfam" id="PF14526">
    <property type="entry name" value="Cass2"/>
    <property type="match status" value="1"/>
</dbReference>
<dbReference type="InterPro" id="IPR029441">
    <property type="entry name" value="Cass2"/>
</dbReference>
<dbReference type="Gene3D" id="3.20.80.10">
    <property type="entry name" value="Regulatory factor, effector binding domain"/>
    <property type="match status" value="1"/>
</dbReference>
<keyword evidence="3" id="KW-1185">Reference proteome</keyword>
<dbReference type="PANTHER" id="PTHR36444:SF2">
    <property type="entry name" value="TRANSCRIPTIONAL REGULATOR PROTEIN YOBU-RELATED"/>
    <property type="match status" value="1"/>
</dbReference>
<name>A0A9E6MIC8_9RICK</name>
<feature type="domain" description="AraC effector-binding" evidence="1">
    <location>
        <begin position="1"/>
        <end position="162"/>
    </location>
</feature>
<dbReference type="SMART" id="SM00871">
    <property type="entry name" value="AraC_E_bind"/>
    <property type="match status" value="1"/>
</dbReference>
<evidence type="ECO:0000259" key="1">
    <source>
        <dbReference type="SMART" id="SM00871"/>
    </source>
</evidence>
<evidence type="ECO:0000313" key="3">
    <source>
        <dbReference type="Proteomes" id="UP000595296"/>
    </source>
</evidence>
<dbReference type="RefSeq" id="WP_202068317.1">
    <property type="nucleotide sequence ID" value="NZ_CP060138.2"/>
</dbReference>
<evidence type="ECO:0000313" key="2">
    <source>
        <dbReference type="EMBL" id="QQV75188.1"/>
    </source>
</evidence>
<protein>
    <recommendedName>
        <fullName evidence="1">AraC effector-binding domain-containing protein</fullName>
    </recommendedName>
</protein>
<accession>A0A9E6MIC8</accession>
<sequence>MNKVITQLLEIKLVGITARTSNAAEMNADTAKIGAIMQQFFAGKLQDKILNRKTPEKVFAVYTNYESDATGEYTYFLGEEVTSFENIDKEFSTLTIPMQTYAKFTSGPDQMPKVVIDMWQKIWNMDTAMLGGERAYIADFEIYDERSSDLNNAVVDIYIGILDELEKLATSSL</sequence>
<dbReference type="Proteomes" id="UP000595296">
    <property type="component" value="Chromosome"/>
</dbReference>
<dbReference type="InterPro" id="IPR010499">
    <property type="entry name" value="AraC_E-bd"/>
</dbReference>
<dbReference type="EMBL" id="CP060138">
    <property type="protein sequence ID" value="QQV75188.1"/>
    <property type="molecule type" value="Genomic_DNA"/>
</dbReference>
<dbReference type="InterPro" id="IPR011256">
    <property type="entry name" value="Reg_factor_effector_dom_sf"/>
</dbReference>
<organism evidence="2 3">
    <name type="scientific">Rickettsia tillamookensis</name>
    <dbReference type="NCBI Taxonomy" id="2761623"/>
    <lineage>
        <taxon>Bacteria</taxon>
        <taxon>Pseudomonadati</taxon>
        <taxon>Pseudomonadota</taxon>
        <taxon>Alphaproteobacteria</taxon>
        <taxon>Rickettsiales</taxon>
        <taxon>Rickettsiaceae</taxon>
        <taxon>Rickettsieae</taxon>
        <taxon>Rickettsia</taxon>
        <taxon>spotted fever group</taxon>
    </lineage>
</organism>
<proteinExistence type="predicted"/>
<dbReference type="SUPFAM" id="SSF55136">
    <property type="entry name" value="Probable bacterial effector-binding domain"/>
    <property type="match status" value="1"/>
</dbReference>
<reference evidence="2 3" key="1">
    <citation type="journal article" date="2021" name="Int. J. Syst. Evol. Microbiol.">
        <title>Characterization of a novel transitional group Rickettsia species (Rickettsia tillamookensis sp. nov.) from the western black-legged tick, Ixodes pacificus.</title>
        <authorList>
            <person name="Gauthier D.T."/>
            <person name="Karpathy S.E."/>
            <person name="Grizzard S.L."/>
            <person name="Batra D."/>
            <person name="Rowe L.A."/>
            <person name="Paddock C.D."/>
        </authorList>
    </citation>
    <scope>NUCLEOTIDE SEQUENCE [LARGE SCALE GENOMIC DNA]</scope>
    <source>
        <strain evidence="2 3">Tillamook 23</strain>
    </source>
</reference>